<dbReference type="Proteomes" id="UP000504621">
    <property type="component" value="Unplaced"/>
</dbReference>
<dbReference type="GeneID" id="110425327"/>
<protein>
    <submittedName>
        <fullName evidence="2">F-box protein At2g39490-like</fullName>
    </submittedName>
</protein>
<evidence type="ECO:0000313" key="2">
    <source>
        <dbReference type="RefSeq" id="XP_021295890.1"/>
    </source>
</evidence>
<reference evidence="2" key="1">
    <citation type="submission" date="2025-08" db="UniProtKB">
        <authorList>
            <consortium name="RefSeq"/>
        </authorList>
    </citation>
    <scope>IDENTIFICATION</scope>
    <source>
        <tissue evidence="2">Leaf</tissue>
    </source>
</reference>
<dbReference type="OrthoDB" id="976179at2759"/>
<accession>A0A6J1B996</accession>
<name>A0A6J1B996_9ROSI</name>
<dbReference type="AlphaFoldDB" id="A0A6J1B996"/>
<organism evidence="1 2">
    <name type="scientific">Herrania umbratica</name>
    <dbReference type="NCBI Taxonomy" id="108875"/>
    <lineage>
        <taxon>Eukaryota</taxon>
        <taxon>Viridiplantae</taxon>
        <taxon>Streptophyta</taxon>
        <taxon>Embryophyta</taxon>
        <taxon>Tracheophyta</taxon>
        <taxon>Spermatophyta</taxon>
        <taxon>Magnoliopsida</taxon>
        <taxon>eudicotyledons</taxon>
        <taxon>Gunneridae</taxon>
        <taxon>Pentapetalae</taxon>
        <taxon>rosids</taxon>
        <taxon>malvids</taxon>
        <taxon>Malvales</taxon>
        <taxon>Malvaceae</taxon>
        <taxon>Byttnerioideae</taxon>
        <taxon>Herrania</taxon>
    </lineage>
</organism>
<dbReference type="RefSeq" id="XP_021295890.1">
    <property type="nucleotide sequence ID" value="XM_021440215.1"/>
</dbReference>
<proteinExistence type="predicted"/>
<evidence type="ECO:0000313" key="1">
    <source>
        <dbReference type="Proteomes" id="UP000504621"/>
    </source>
</evidence>
<keyword evidence="1" id="KW-1185">Reference proteome</keyword>
<sequence length="159" mass="18917">MVFEELILPERYLLGQGLCNLTDLWWIDDSRERYNSNALISFLKLCPPLTRLYITIDPKSYNMGKIKMSSIMVRRSTKLEHLMAVMVEGFENEEEECHLAKQLKKVLEAEPLIIKWDGTVRRLIKVHEQLRKGRDPYELIEKRVENHYELCPKHPHMDH</sequence>
<gene>
    <name evidence="2" type="primary">LOC110425327</name>
</gene>